<dbReference type="EMBL" id="FNSQ01000005">
    <property type="protein sequence ID" value="SEB94382.1"/>
    <property type="molecule type" value="Genomic_DNA"/>
</dbReference>
<evidence type="ECO:0000259" key="2">
    <source>
        <dbReference type="Pfam" id="PF00156"/>
    </source>
</evidence>
<dbReference type="SUPFAM" id="SSF53271">
    <property type="entry name" value="PRTase-like"/>
    <property type="match status" value="1"/>
</dbReference>
<dbReference type="PANTHER" id="PTHR47505">
    <property type="entry name" value="DNA UTILIZATION PROTEIN YHGH"/>
    <property type="match status" value="1"/>
</dbReference>
<dbReference type="InterPro" id="IPR000836">
    <property type="entry name" value="PRTase_dom"/>
</dbReference>
<evidence type="ECO:0000313" key="4">
    <source>
        <dbReference type="Proteomes" id="UP000183750"/>
    </source>
</evidence>
<keyword evidence="4" id="KW-1185">Reference proteome</keyword>
<dbReference type="InterPro" id="IPR029057">
    <property type="entry name" value="PRTase-like"/>
</dbReference>
<dbReference type="Proteomes" id="UP000183750">
    <property type="component" value="Unassembled WGS sequence"/>
</dbReference>
<dbReference type="Pfam" id="PF00156">
    <property type="entry name" value="Pribosyltran"/>
    <property type="match status" value="1"/>
</dbReference>
<proteinExistence type="inferred from homology"/>
<accession>A0A1H4NIK7</accession>
<organism evidence="3 4">
    <name type="scientific">Microbacterium hydrocarbonoxydans</name>
    <dbReference type="NCBI Taxonomy" id="273678"/>
    <lineage>
        <taxon>Bacteria</taxon>
        <taxon>Bacillati</taxon>
        <taxon>Actinomycetota</taxon>
        <taxon>Actinomycetes</taxon>
        <taxon>Micrococcales</taxon>
        <taxon>Microbacteriaceae</taxon>
        <taxon>Microbacterium</taxon>
    </lineage>
</organism>
<name>A0A1H4NIK7_9MICO</name>
<gene>
    <name evidence="3" type="ORF">SAMN04489807_2471</name>
</gene>
<keyword evidence="3" id="KW-0808">Transferase</keyword>
<dbReference type="RefSeq" id="WP_060926512.1">
    <property type="nucleotide sequence ID" value="NZ_FNSQ01000005.1"/>
</dbReference>
<dbReference type="CDD" id="cd06223">
    <property type="entry name" value="PRTases_typeI"/>
    <property type="match status" value="1"/>
</dbReference>
<comment type="similarity">
    <text evidence="1">Belongs to the ComF/GntX family.</text>
</comment>
<keyword evidence="3" id="KW-0328">Glycosyltransferase</keyword>
<evidence type="ECO:0000313" key="3">
    <source>
        <dbReference type="EMBL" id="SEB94382.1"/>
    </source>
</evidence>
<dbReference type="InterPro" id="IPR051910">
    <property type="entry name" value="ComF/GntX_DNA_util-trans"/>
</dbReference>
<sequence length="230" mass="24590">MPSTSRLLRAVGADLLSFLLAASCAGCDEPGAVLCTPCRARLGASPFELRTPAGLRVVAALPFESVAALCIRRLKDAGETVLARPLGSVLREVLRPELAKADAEASAWAVPVPTSRRSYRRRGYRVPELLIRGAGEDPHPLLVLDRRSADQRGLDAEQRIENVRGSMRARRRGRGESVVLVDDVLTTGATFDEAARALGDAGFEVVSAVALAATPRLSERNANASGTRRK</sequence>
<evidence type="ECO:0000256" key="1">
    <source>
        <dbReference type="ARBA" id="ARBA00008007"/>
    </source>
</evidence>
<dbReference type="GO" id="GO:0016757">
    <property type="term" value="F:glycosyltransferase activity"/>
    <property type="evidence" value="ECO:0007669"/>
    <property type="project" value="UniProtKB-KW"/>
</dbReference>
<reference evidence="4" key="1">
    <citation type="submission" date="2016-10" db="EMBL/GenBank/DDBJ databases">
        <authorList>
            <person name="Varghese N."/>
            <person name="Submissions S."/>
        </authorList>
    </citation>
    <scope>NUCLEOTIDE SEQUENCE [LARGE SCALE GENOMIC DNA]</scope>
    <source>
        <strain evidence="4">DSM 16089</strain>
    </source>
</reference>
<feature type="domain" description="Phosphoribosyltransferase" evidence="2">
    <location>
        <begin position="163"/>
        <end position="216"/>
    </location>
</feature>
<dbReference type="OrthoDB" id="5242900at2"/>
<protein>
    <submittedName>
        <fullName evidence="3">Predicted amidophosphoribosyltransferases</fullName>
    </submittedName>
</protein>
<dbReference type="Gene3D" id="3.40.50.2020">
    <property type="match status" value="1"/>
</dbReference>
<dbReference type="PANTHER" id="PTHR47505:SF1">
    <property type="entry name" value="DNA UTILIZATION PROTEIN YHGH"/>
    <property type="match status" value="1"/>
</dbReference>
<dbReference type="AlphaFoldDB" id="A0A1H4NIK7"/>